<organism evidence="2 3">
    <name type="scientific">Giardia intestinalis</name>
    <name type="common">Giardia lamblia</name>
    <dbReference type="NCBI Taxonomy" id="5741"/>
    <lineage>
        <taxon>Eukaryota</taxon>
        <taxon>Metamonada</taxon>
        <taxon>Diplomonadida</taxon>
        <taxon>Hexamitidae</taxon>
        <taxon>Giardiinae</taxon>
        <taxon>Giardia</taxon>
    </lineage>
</organism>
<dbReference type="Proteomes" id="UP000018320">
    <property type="component" value="Unassembled WGS sequence"/>
</dbReference>
<proteinExistence type="predicted"/>
<evidence type="ECO:0000256" key="1">
    <source>
        <dbReference type="SAM" id="MobiDB-lite"/>
    </source>
</evidence>
<dbReference type="EMBL" id="AHGT01000007">
    <property type="protein sequence ID" value="ESU38945.1"/>
    <property type="molecule type" value="Genomic_DNA"/>
</dbReference>
<feature type="region of interest" description="Disordered" evidence="1">
    <location>
        <begin position="109"/>
        <end position="146"/>
    </location>
</feature>
<dbReference type="VEuPathDB" id="GiardiaDB:DHA2_152313"/>
<reference evidence="3" key="1">
    <citation type="submission" date="2012-02" db="EMBL/GenBank/DDBJ databases">
        <title>Genome sequencing of Giardia lamblia Genotypes A2 and B isolates (DH and GS) and comparative analysis with the genomes of Genotypes A1 and E (WB and Pig).</title>
        <authorList>
            <person name="Adam R."/>
            <person name="Dahlstrom E."/>
            <person name="Martens C."/>
            <person name="Bruno D."/>
            <person name="Barbian K."/>
            <person name="Porcella S.F."/>
            <person name="Nash T."/>
        </authorList>
    </citation>
    <scope>NUCLEOTIDE SEQUENCE</scope>
    <source>
        <strain evidence="3">DH</strain>
    </source>
</reference>
<gene>
    <name evidence="2" type="ORF">DHA2_152313</name>
</gene>
<sequence length="315" mass="33954">MATVWHWWAPAISGPAVGHRIWPWELDSGHVLRSSFVVPVLYDGDCTPRPRVSTPFFGVLLRLLTDCTICSILKGALPVLLYLGIIVCIRGCRWTAPMRCAGERSDPGLPSTTLRCGQDQPASVGQTPQGPHLLPRDSHGSRVGPSQPAWRVISAITSFGPPLPWGLLETGQERGLLPLRAPTPSVDRRVTVATMEAECVVGTGSKRGISSAPDEQVLSRAAQKHARGPEGPSPGVRRGAAGGRPRRSSSGRRVHLPGRGRLLLGCSLCRARPPCPSVCISLYYANATMCSRWNAVCSVSRKTNVWVSRRLGTTL</sequence>
<evidence type="ECO:0000313" key="3">
    <source>
        <dbReference type="Proteomes" id="UP000018320"/>
    </source>
</evidence>
<comment type="caution">
    <text evidence="2">The sequence shown here is derived from an EMBL/GenBank/DDBJ whole genome shotgun (WGS) entry which is preliminary data.</text>
</comment>
<feature type="region of interest" description="Disordered" evidence="1">
    <location>
        <begin position="204"/>
        <end position="256"/>
    </location>
</feature>
<name>V6TPK1_GIAIN</name>
<feature type="compositionally biased region" description="Polar residues" evidence="1">
    <location>
        <begin position="110"/>
        <end position="129"/>
    </location>
</feature>
<evidence type="ECO:0000313" key="2">
    <source>
        <dbReference type="EMBL" id="ESU38945.1"/>
    </source>
</evidence>
<dbReference type="AlphaFoldDB" id="V6TPK1"/>
<protein>
    <submittedName>
        <fullName evidence="2">Uncharacterized protein</fullName>
    </submittedName>
</protein>
<reference evidence="2 3" key="2">
    <citation type="journal article" date="2013" name="Genome Biol. Evol.">
        <title>Genome sequencing of Giardia lamblia genotypes A2 and B isolates (DH and GS) and comparative analysis with the genomes of genotypes A1 and E (WB and Pig).</title>
        <authorList>
            <person name="Adam R.D."/>
            <person name="Dahlstrom E.W."/>
            <person name="Martens C.A."/>
            <person name="Bruno D.P."/>
            <person name="Barbian K.D."/>
            <person name="Ricklefs S.M."/>
            <person name="Hernandez M.M."/>
            <person name="Narla N.P."/>
            <person name="Patel R.B."/>
            <person name="Porcella S.F."/>
            <person name="Nash T.E."/>
        </authorList>
    </citation>
    <scope>NUCLEOTIDE SEQUENCE [LARGE SCALE GENOMIC DNA]</scope>
    <source>
        <strain evidence="2 3">DH</strain>
    </source>
</reference>
<feature type="compositionally biased region" description="Basic residues" evidence="1">
    <location>
        <begin position="244"/>
        <end position="256"/>
    </location>
</feature>
<accession>V6TPK1</accession>